<comment type="caution">
    <text evidence="1">The sequence shown here is derived from an EMBL/GenBank/DDBJ whole genome shotgun (WGS) entry which is preliminary data.</text>
</comment>
<organism evidence="1 2">
    <name type="scientific">Macrosiphum euphorbiae</name>
    <name type="common">potato aphid</name>
    <dbReference type="NCBI Taxonomy" id="13131"/>
    <lineage>
        <taxon>Eukaryota</taxon>
        <taxon>Metazoa</taxon>
        <taxon>Ecdysozoa</taxon>
        <taxon>Arthropoda</taxon>
        <taxon>Hexapoda</taxon>
        <taxon>Insecta</taxon>
        <taxon>Pterygota</taxon>
        <taxon>Neoptera</taxon>
        <taxon>Paraneoptera</taxon>
        <taxon>Hemiptera</taxon>
        <taxon>Sternorrhyncha</taxon>
        <taxon>Aphidomorpha</taxon>
        <taxon>Aphidoidea</taxon>
        <taxon>Aphididae</taxon>
        <taxon>Macrosiphini</taxon>
        <taxon>Macrosiphum</taxon>
    </lineage>
</organism>
<dbReference type="EMBL" id="CARXXK010000004">
    <property type="protein sequence ID" value="CAI6365343.1"/>
    <property type="molecule type" value="Genomic_DNA"/>
</dbReference>
<dbReference type="Proteomes" id="UP001160148">
    <property type="component" value="Unassembled WGS sequence"/>
</dbReference>
<sequence length="672" mass="77203">MPRNAVQIVVDGMETVLSEGIGVFVKSSAQKLLSEGKMSKECFGSFINVVKDIESALNNFKTEHKRFSYFNKQGSFIELKEMVIGQRLNKVVKSGISILEPSICTEQFISLTLRNVLKNFFSLQNVLSETLDHMKTLKSDNKVIQNFIQGTYWQSRAVSHNDRVVFPLFVFFNDFESGNALGSHSGIHKLGGVYVSVPCLPSYRSTVLSNIFLALIFHSADRVEFGNRIIFQPLIDELNFLQETGIEISTPDYEGKLYFELGLILGDNLGLHSITGFTESFSSNFPCRMCTMRKEHMWVQCYEYQILLRHTEQYYAQLSQNDVSATGVDVMHVMLERCSKYIMSFILKYYIKELKLFTLQVLNDRLFCFDYGPENNKPCALTEDYIKQGNIRQSASEILTLIRYFGLLVGDFVPSEEPVWGLYIAMRRVMDVILSTSLELGSCSMLQTLVAEINDLYLKYSKNSLKPKFHFLTHYHSLIKKIGPVIHLWSMRYEAKHKVSKISARSSFNRRNICKTLAIKHQLKLNETFINGKLCNKIKVGPQIELDSIKQYQIQNKLNLNIGESLFRVNWAEVGGTRYKPKTILTLDILNDNNPQFAIVKNVFLYAQNRVIFECNILTTIGFDEHYYCYEITLPETNNIHYVFQDLLLSHVTNTLNIVSNGTKYITVRSPF</sequence>
<dbReference type="PANTHER" id="PTHR31912">
    <property type="entry name" value="IP13529P"/>
    <property type="match status" value="1"/>
</dbReference>
<dbReference type="AlphaFoldDB" id="A0AAV0XBQ9"/>
<evidence type="ECO:0000313" key="2">
    <source>
        <dbReference type="Proteomes" id="UP001160148"/>
    </source>
</evidence>
<name>A0AAV0XBQ9_9HEMI</name>
<proteinExistence type="predicted"/>
<keyword evidence="2" id="KW-1185">Reference proteome</keyword>
<reference evidence="1 2" key="1">
    <citation type="submission" date="2023-01" db="EMBL/GenBank/DDBJ databases">
        <authorList>
            <person name="Whitehead M."/>
        </authorList>
    </citation>
    <scope>NUCLEOTIDE SEQUENCE [LARGE SCALE GENOMIC DNA]</scope>
</reference>
<gene>
    <name evidence="1" type="ORF">MEUPH1_LOCUS20071</name>
</gene>
<protein>
    <submittedName>
        <fullName evidence="1">Uncharacterized protein</fullName>
    </submittedName>
</protein>
<dbReference type="PANTHER" id="PTHR31912:SF34">
    <property type="entry name" value="NOTOCHORD-RELATED PROTEIN"/>
    <property type="match status" value="1"/>
</dbReference>
<evidence type="ECO:0000313" key="1">
    <source>
        <dbReference type="EMBL" id="CAI6365343.1"/>
    </source>
</evidence>
<accession>A0AAV0XBQ9</accession>